<dbReference type="PANTHER" id="PTHR21174:SF0">
    <property type="entry name" value="HD PHOSPHOHYDROLASE FAMILY PROTEIN-RELATED"/>
    <property type="match status" value="1"/>
</dbReference>
<dbReference type="SUPFAM" id="SSF109604">
    <property type="entry name" value="HD-domain/PDEase-like"/>
    <property type="match status" value="1"/>
</dbReference>
<dbReference type="InterPro" id="IPR009218">
    <property type="entry name" value="HD_phosphohydro"/>
</dbReference>
<dbReference type="AlphaFoldDB" id="A0A373FM90"/>
<sequence length="206" mass="23644">MTEHSALFDRSWQRCWQALGTQPSPNFKQQLLAAWAKPQRHYHNQQHLAECLNHFEDAQTLARHSGEVEIALWFHDAIYELKAKDNEQRSADWAVQALADCGVREAACQRVHALIMATCHAAVPEEADAQLLVDIDLAILGAAPERFAEYDRQVRAEYAWAPGLIYSFKRKQVLQGFLQREHIYSTPHFAQKLEQQARENLRKATA</sequence>
<evidence type="ECO:0000313" key="2">
    <source>
        <dbReference type="Proteomes" id="UP000261948"/>
    </source>
</evidence>
<dbReference type="PIRSF" id="PIRSF035170">
    <property type="entry name" value="HD_phosphohydro"/>
    <property type="match status" value="1"/>
</dbReference>
<dbReference type="EMBL" id="QURR01000010">
    <property type="protein sequence ID" value="RGE45284.1"/>
    <property type="molecule type" value="Genomic_DNA"/>
</dbReference>
<reference evidence="1 2" key="1">
    <citation type="submission" date="2018-08" db="EMBL/GenBank/DDBJ databases">
        <title>Comamonas testosteroni strain SWCO2.</title>
        <authorList>
            <person name="Jiang N."/>
            <person name="Zhang X.Z."/>
        </authorList>
    </citation>
    <scope>NUCLEOTIDE SEQUENCE [LARGE SCALE GENOMIC DNA]</scope>
    <source>
        <strain evidence="1 2">SWCO2</strain>
    </source>
</reference>
<gene>
    <name evidence="1" type="ORF">DZC30_10035</name>
</gene>
<keyword evidence="1" id="KW-0675">Receptor</keyword>
<comment type="caution">
    <text evidence="1">The sequence shown here is derived from an EMBL/GenBank/DDBJ whole genome shotgun (WGS) entry which is preliminary data.</text>
</comment>
<dbReference type="OrthoDB" id="9808993at2"/>
<keyword evidence="2" id="KW-1185">Reference proteome</keyword>
<dbReference type="PANTHER" id="PTHR21174">
    <property type="match status" value="1"/>
</dbReference>
<evidence type="ECO:0000313" key="1">
    <source>
        <dbReference type="EMBL" id="RGE45284.1"/>
    </source>
</evidence>
<proteinExistence type="predicted"/>
<organism evidence="1 2">
    <name type="scientific">Comamonas testosteroni</name>
    <name type="common">Pseudomonas testosteroni</name>
    <dbReference type="NCBI Taxonomy" id="285"/>
    <lineage>
        <taxon>Bacteria</taxon>
        <taxon>Pseudomonadati</taxon>
        <taxon>Pseudomonadota</taxon>
        <taxon>Betaproteobacteria</taxon>
        <taxon>Burkholderiales</taxon>
        <taxon>Comamonadaceae</taxon>
        <taxon>Comamonas</taxon>
    </lineage>
</organism>
<name>A0A373FM90_COMTE</name>
<protein>
    <submittedName>
        <fullName evidence="1">N-methyl-D-aspartate receptor NMDAR2C subunit</fullName>
    </submittedName>
</protein>
<accession>A0A373FM90</accession>
<dbReference type="Proteomes" id="UP000261948">
    <property type="component" value="Unassembled WGS sequence"/>
</dbReference>